<feature type="compositionally biased region" description="Low complexity" evidence="1">
    <location>
        <begin position="7"/>
        <end position="17"/>
    </location>
</feature>
<accession>A0A6J4RUF3</accession>
<proteinExistence type="predicted"/>
<sequence length="84" mass="9210">ERRARAGRPPGFAVPRRVGGRRRGDGSLAREPLRSVRGGQFPVRGGALLDAGRLRFLRLALGDRCGREVRVTRRLARVLGLLGL</sequence>
<dbReference type="EMBL" id="CADCVK010000238">
    <property type="protein sequence ID" value="CAA9481834.1"/>
    <property type="molecule type" value="Genomic_DNA"/>
</dbReference>
<evidence type="ECO:0000256" key="1">
    <source>
        <dbReference type="SAM" id="MobiDB-lite"/>
    </source>
</evidence>
<reference evidence="2" key="1">
    <citation type="submission" date="2020-02" db="EMBL/GenBank/DDBJ databases">
        <authorList>
            <person name="Meier V. D."/>
        </authorList>
    </citation>
    <scope>NUCLEOTIDE SEQUENCE</scope>
    <source>
        <strain evidence="2">AVDCRST_MAG12</strain>
    </source>
</reference>
<feature type="region of interest" description="Disordered" evidence="1">
    <location>
        <begin position="1"/>
        <end position="31"/>
    </location>
</feature>
<gene>
    <name evidence="2" type="ORF">AVDCRST_MAG12-1555</name>
</gene>
<feature type="non-terminal residue" evidence="2">
    <location>
        <position position="84"/>
    </location>
</feature>
<organism evidence="2">
    <name type="scientific">uncultured Rubrobacteraceae bacterium</name>
    <dbReference type="NCBI Taxonomy" id="349277"/>
    <lineage>
        <taxon>Bacteria</taxon>
        <taxon>Bacillati</taxon>
        <taxon>Actinomycetota</taxon>
        <taxon>Rubrobacteria</taxon>
        <taxon>Rubrobacterales</taxon>
        <taxon>Rubrobacteraceae</taxon>
        <taxon>environmental samples</taxon>
    </lineage>
</organism>
<feature type="non-terminal residue" evidence="2">
    <location>
        <position position="1"/>
    </location>
</feature>
<protein>
    <submittedName>
        <fullName evidence="2">Uncharacterized protein</fullName>
    </submittedName>
</protein>
<evidence type="ECO:0000313" key="2">
    <source>
        <dbReference type="EMBL" id="CAA9481834.1"/>
    </source>
</evidence>
<name>A0A6J4RUF3_9ACTN</name>
<dbReference type="AlphaFoldDB" id="A0A6J4RUF3"/>